<name>A0ABS9J0Z7_9FLAO</name>
<comment type="similarity">
    <text evidence="1">Belongs to the sulfatase family.</text>
</comment>
<organism evidence="4 5">
    <name type="scientific">Joostella atrarenae</name>
    <dbReference type="NCBI Taxonomy" id="679257"/>
    <lineage>
        <taxon>Bacteria</taxon>
        <taxon>Pseudomonadati</taxon>
        <taxon>Bacteroidota</taxon>
        <taxon>Flavobacteriia</taxon>
        <taxon>Flavobacteriales</taxon>
        <taxon>Flavobacteriaceae</taxon>
        <taxon>Joostella</taxon>
    </lineage>
</organism>
<evidence type="ECO:0000313" key="4">
    <source>
        <dbReference type="EMBL" id="MCF8714109.1"/>
    </source>
</evidence>
<sequence>MDRGFQKWVGHGDGGTGTASDYWSNDKMNDHYMRNGKWEEFHGYGNDNFFNETKKFISKNMNNPFFIYLATNIPHLPWNVKKEWTNMYSNIDKSSPDWESEVDFMATITRFDKNLGDLRTFLKKNNLDENTIIIFLSDNGTSGGDKIFNAGMRGKKGSMFDGGHRVPLMIHWPKGNMTPKKDVSKFTSHIDILPTLIDLCDLKTPKKGHLKFDGRSLMPLLNNSSFNWEDRTLFQHYQNTEETYIKWKNSLVYTSNWGLINGAELYNIKKDPSQKENLADQYPQIVDSLRKEYDSFWNEVKVMDQPYPRPIVGTEHDLETVLTSDAWVLKKSTPPTWNQTHILRAANNSGFWPIKIAEKANYIFEIRRWAKEVNHPISESLPKSKQGDIYNKGNLVLLGEGIAIPAVKVQLQIGNKTYTKQISSSDTSSVFNLPLQEGNTMIKAWLIDKEGNKYPAYYVYIKKGEIS</sequence>
<evidence type="ECO:0000313" key="5">
    <source>
        <dbReference type="Proteomes" id="UP000829517"/>
    </source>
</evidence>
<dbReference type="InterPro" id="IPR050738">
    <property type="entry name" value="Sulfatase"/>
</dbReference>
<dbReference type="Gene3D" id="3.30.1120.10">
    <property type="match status" value="1"/>
</dbReference>
<protein>
    <submittedName>
        <fullName evidence="4">Sulfatase-like hydrolase/transferase</fullName>
    </submittedName>
</protein>
<dbReference type="Gene3D" id="3.40.720.10">
    <property type="entry name" value="Alkaline Phosphatase, subunit A"/>
    <property type="match status" value="1"/>
</dbReference>
<reference evidence="4 5" key="1">
    <citation type="submission" date="2021-01" db="EMBL/GenBank/DDBJ databases">
        <title>Genome sequencing of Joostella atrarenae M1-2 (= KCTC 23194).</title>
        <authorList>
            <person name="Zakaria M.R."/>
            <person name="Lam M.Q."/>
            <person name="Chong C.S."/>
        </authorList>
    </citation>
    <scope>NUCLEOTIDE SEQUENCE [LARGE SCALE GENOMIC DNA]</scope>
    <source>
        <strain evidence="4 5">M1-2</strain>
    </source>
</reference>
<dbReference type="Pfam" id="PF00884">
    <property type="entry name" value="Sulfatase"/>
    <property type="match status" value="1"/>
</dbReference>
<accession>A0ABS9J0Z7</accession>
<dbReference type="EMBL" id="JAETXX010000002">
    <property type="protein sequence ID" value="MCF8714109.1"/>
    <property type="molecule type" value="Genomic_DNA"/>
</dbReference>
<evidence type="ECO:0000256" key="1">
    <source>
        <dbReference type="ARBA" id="ARBA00008779"/>
    </source>
</evidence>
<dbReference type="PANTHER" id="PTHR42693:SF53">
    <property type="entry name" value="ENDO-4-O-SULFATASE"/>
    <property type="match status" value="1"/>
</dbReference>
<proteinExistence type="inferred from homology"/>
<evidence type="ECO:0000259" key="3">
    <source>
        <dbReference type="Pfam" id="PF00884"/>
    </source>
</evidence>
<keyword evidence="2" id="KW-0378">Hydrolase</keyword>
<gene>
    <name evidence="4" type="ORF">JM658_04640</name>
</gene>
<dbReference type="SUPFAM" id="SSF53649">
    <property type="entry name" value="Alkaline phosphatase-like"/>
    <property type="match status" value="1"/>
</dbReference>
<dbReference type="Proteomes" id="UP000829517">
    <property type="component" value="Unassembled WGS sequence"/>
</dbReference>
<feature type="domain" description="Sulfatase N-terminal" evidence="3">
    <location>
        <begin position="18"/>
        <end position="201"/>
    </location>
</feature>
<evidence type="ECO:0000256" key="2">
    <source>
        <dbReference type="ARBA" id="ARBA00022801"/>
    </source>
</evidence>
<comment type="caution">
    <text evidence="4">The sequence shown here is derived from an EMBL/GenBank/DDBJ whole genome shotgun (WGS) entry which is preliminary data.</text>
</comment>
<dbReference type="InterPro" id="IPR017850">
    <property type="entry name" value="Alkaline_phosphatase_core_sf"/>
</dbReference>
<dbReference type="InterPro" id="IPR000917">
    <property type="entry name" value="Sulfatase_N"/>
</dbReference>
<keyword evidence="5" id="KW-1185">Reference proteome</keyword>
<dbReference type="PANTHER" id="PTHR42693">
    <property type="entry name" value="ARYLSULFATASE FAMILY MEMBER"/>
    <property type="match status" value="1"/>
</dbReference>